<evidence type="ECO:0000256" key="2">
    <source>
        <dbReference type="SAM" id="MobiDB-lite"/>
    </source>
</evidence>
<dbReference type="InterPro" id="IPR034432">
    <property type="entry name" value="Nup60"/>
</dbReference>
<dbReference type="GO" id="GO:0006607">
    <property type="term" value="P:NLS-bearing protein import into nucleus"/>
    <property type="evidence" value="ECO:0007669"/>
    <property type="project" value="TreeGrafter"/>
</dbReference>
<evidence type="ECO:0000313" key="4">
    <source>
        <dbReference type="Proteomes" id="UP000697127"/>
    </source>
</evidence>
<dbReference type="GO" id="GO:0044615">
    <property type="term" value="C:nuclear pore nuclear basket"/>
    <property type="evidence" value="ECO:0007669"/>
    <property type="project" value="InterPro"/>
</dbReference>
<evidence type="ECO:0008006" key="5">
    <source>
        <dbReference type="Google" id="ProtNLM"/>
    </source>
</evidence>
<accession>A0A9P7BFV0</accession>
<feature type="region of interest" description="Disordered" evidence="2">
    <location>
        <begin position="1"/>
        <end position="28"/>
    </location>
</feature>
<feature type="compositionally biased region" description="Low complexity" evidence="2">
    <location>
        <begin position="1"/>
        <end position="19"/>
    </location>
</feature>
<dbReference type="OrthoDB" id="3998279at2759"/>
<dbReference type="PANTHER" id="PTHR28284:SF1">
    <property type="entry name" value="NUCLEOPORIN NUP60"/>
    <property type="match status" value="1"/>
</dbReference>
<proteinExistence type="predicted"/>
<evidence type="ECO:0000313" key="3">
    <source>
        <dbReference type="EMBL" id="KAG0688024.1"/>
    </source>
</evidence>
<keyword evidence="4" id="KW-1185">Reference proteome</keyword>
<protein>
    <recommendedName>
        <fullName evidence="5">Nucleoporin NUP60</fullName>
    </recommendedName>
</protein>
<feature type="coiled-coil region" evidence="1">
    <location>
        <begin position="528"/>
        <end position="590"/>
    </location>
</feature>
<dbReference type="GO" id="GO:0031990">
    <property type="term" value="P:mRNA export from nucleus in response to heat stress"/>
    <property type="evidence" value="ECO:0007669"/>
    <property type="project" value="TreeGrafter"/>
</dbReference>
<dbReference type="EMBL" id="PUHW01000191">
    <property type="protein sequence ID" value="KAG0688024.1"/>
    <property type="molecule type" value="Genomic_DNA"/>
</dbReference>
<dbReference type="GO" id="GO:0017056">
    <property type="term" value="F:structural constituent of nuclear pore"/>
    <property type="evidence" value="ECO:0007669"/>
    <property type="project" value="InterPro"/>
</dbReference>
<name>A0A9P7BFV0_9ASCO</name>
<dbReference type="GO" id="GO:0016973">
    <property type="term" value="P:poly(A)+ mRNA export from nucleus"/>
    <property type="evidence" value="ECO:0007669"/>
    <property type="project" value="TreeGrafter"/>
</dbReference>
<feature type="compositionally biased region" description="Low complexity" evidence="2">
    <location>
        <begin position="208"/>
        <end position="224"/>
    </location>
</feature>
<dbReference type="Proteomes" id="UP000697127">
    <property type="component" value="Unassembled WGS sequence"/>
</dbReference>
<organism evidence="3 4">
    <name type="scientific">Pichia californica</name>
    <dbReference type="NCBI Taxonomy" id="460514"/>
    <lineage>
        <taxon>Eukaryota</taxon>
        <taxon>Fungi</taxon>
        <taxon>Dikarya</taxon>
        <taxon>Ascomycota</taxon>
        <taxon>Saccharomycotina</taxon>
        <taxon>Pichiomycetes</taxon>
        <taxon>Pichiales</taxon>
        <taxon>Pichiaceae</taxon>
        <taxon>Pichia</taxon>
    </lineage>
</organism>
<dbReference type="AlphaFoldDB" id="A0A9P7BFV0"/>
<dbReference type="PANTHER" id="PTHR28284">
    <property type="entry name" value="NUCLEOPORIN NUP60"/>
    <property type="match status" value="1"/>
</dbReference>
<keyword evidence="1" id="KW-0175">Coiled coil</keyword>
<dbReference type="GO" id="GO:0008298">
    <property type="term" value="P:intracellular mRNA localization"/>
    <property type="evidence" value="ECO:0007669"/>
    <property type="project" value="TreeGrafter"/>
</dbReference>
<sequence>MPRYTQQNQPTSTQPNRNPYYVPSNKTGGGLFQKVKSFFNNSKSQNQTETQYQKHKKQQLLEQQQQQETKKHQKKPYNFDNVNVSAIDLSVNSNLSFISKNPNDTLSEFFNKKGDSPLNDIEIEGVMSLIRKSQSRAPSRNNSGLFNATLHHNHNRSMLLNSHMDSKLNGLSSFNNDVHNTTILRASSNNLKVPVKISTPTFVSRKPSSSNNHVNNNSTILNNSSMTNLTSSSIHNNANSSRSFINNGGIRKRRIVDYSSLQSPYKLKNSSSSLNAFLEKKKLLEKQANEEKNKSSLSISTSVTTKIPEKTEETKTKNNMVFNGGLIDLSALDEEEEEHFQRKEKKSLKLIKQEQMSKTASRVLDILNLSDAKNIDPVKEKPKIGKSDVEYDDSIIIVDEKPATNNMVKPELVTALPSVPETVQKETTNGFSFSQPKKEASNGFSFFESKKETFKDTSKPTEVTKSEIPKFNFQSTEKSKLNTSTFSTKPAFTSESTVTPVSTPSTNLTKSINIESFETQPQTISSFLEKSKEEIDTIKSKTDGEKNELEVIDSFTFPEVEHETSVGDDVEHLEVEKKDAKEDINMVDQDNSNSNATLDFDFPLIPEISEKTLKLIQNSKEDIYNDVFKF</sequence>
<comment type="caution">
    <text evidence="3">The sequence shown here is derived from an EMBL/GenBank/DDBJ whole genome shotgun (WGS) entry which is preliminary data.</text>
</comment>
<evidence type="ECO:0000256" key="1">
    <source>
        <dbReference type="SAM" id="Coils"/>
    </source>
</evidence>
<feature type="region of interest" description="Disordered" evidence="2">
    <location>
        <begin position="201"/>
        <end position="224"/>
    </location>
</feature>
<dbReference type="GO" id="GO:0034398">
    <property type="term" value="P:telomere tethering at nuclear periphery"/>
    <property type="evidence" value="ECO:0007669"/>
    <property type="project" value="TreeGrafter"/>
</dbReference>
<gene>
    <name evidence="3" type="ORF">C6P40_001518</name>
</gene>
<reference evidence="3" key="1">
    <citation type="submission" date="2020-11" db="EMBL/GenBank/DDBJ databases">
        <title>Kefir isolates.</title>
        <authorList>
            <person name="Marcisauskas S."/>
            <person name="Kim Y."/>
            <person name="Blasche S."/>
        </authorList>
    </citation>
    <scope>NUCLEOTIDE SEQUENCE</scope>
    <source>
        <strain evidence="3">Olga-1</strain>
    </source>
</reference>